<dbReference type="SUPFAM" id="SSF48403">
    <property type="entry name" value="Ankyrin repeat"/>
    <property type="match status" value="1"/>
</dbReference>
<feature type="signal peptide" evidence="2">
    <location>
        <begin position="1"/>
        <end position="21"/>
    </location>
</feature>
<dbReference type="EMBL" id="JAVRHK010000035">
    <property type="protein sequence ID" value="MDT0678744.1"/>
    <property type="molecule type" value="Genomic_DNA"/>
</dbReference>
<sequence length="416" mass="46526">MKYLKNTFLLVILIFAISVNAQDNILLDRTFWKEQPNLATVQQKVKEGYDPTELNENAFDPVVYALLENGKEEVIDYLLSREGNGVEKRTHDGRTYIFWAAYGDDVKTMNKLLEKGAKLDAKDTHGNTPLTFAASTGQTNTQIYELFEEYGATISHETNESGANALLLIAPYVKNISELNYFLSKGLELNSKDEAGNGIFNYAAKNGNIKLLQQLIEKGVSYKEPNNEGGNAFLFAAQGTRGHSNAIEVFEFLKKQGLDPAIITNTEQTALHRIAYSSDREIIDFFLKNGASAEQKDEEGNTPFLNAASQNSFKSIQLLANHVDDIDHSNKEGQTALMLAVKYNNSEIVDFLLDKGANAKLTDNHGNNPAFYLFTSGEVNADFQKKKNYCKNMMLLLMLDNQLATISIILLWKQMI</sequence>
<dbReference type="PROSITE" id="PS50088">
    <property type="entry name" value="ANK_REPEAT"/>
    <property type="match status" value="5"/>
</dbReference>
<dbReference type="SMART" id="SM00248">
    <property type="entry name" value="ANK"/>
    <property type="match status" value="8"/>
</dbReference>
<dbReference type="Proteomes" id="UP001262582">
    <property type="component" value="Unassembled WGS sequence"/>
</dbReference>
<dbReference type="InterPro" id="IPR002110">
    <property type="entry name" value="Ankyrin_rpt"/>
</dbReference>
<keyword evidence="1" id="KW-0040">ANK repeat</keyword>
<feature type="repeat" description="ANK" evidence="1">
    <location>
        <begin position="125"/>
        <end position="159"/>
    </location>
</feature>
<protein>
    <submittedName>
        <fullName evidence="3">Ankyrin repeat domain-containing protein</fullName>
    </submittedName>
</protein>
<evidence type="ECO:0000313" key="3">
    <source>
        <dbReference type="EMBL" id="MDT0678744.1"/>
    </source>
</evidence>
<feature type="repeat" description="ANK" evidence="1">
    <location>
        <begin position="332"/>
        <end position="364"/>
    </location>
</feature>
<name>A0ABU3DB51_9FLAO</name>
<feature type="chain" id="PRO_5045135544" evidence="2">
    <location>
        <begin position="22"/>
        <end position="416"/>
    </location>
</feature>
<gene>
    <name evidence="3" type="ORF">RM539_19375</name>
</gene>
<dbReference type="Pfam" id="PF12796">
    <property type="entry name" value="Ank_2"/>
    <property type="match status" value="2"/>
</dbReference>
<feature type="repeat" description="ANK" evidence="1">
    <location>
        <begin position="195"/>
        <end position="227"/>
    </location>
</feature>
<feature type="repeat" description="ANK" evidence="1">
    <location>
        <begin position="266"/>
        <end position="298"/>
    </location>
</feature>
<reference evidence="3 4" key="1">
    <citation type="submission" date="2023-09" db="EMBL/GenBank/DDBJ databases">
        <authorList>
            <person name="Rey-Velasco X."/>
        </authorList>
    </citation>
    <scope>NUCLEOTIDE SEQUENCE [LARGE SCALE GENOMIC DNA]</scope>
    <source>
        <strain evidence="3 4">F117</strain>
    </source>
</reference>
<comment type="caution">
    <text evidence="3">The sequence shown here is derived from an EMBL/GenBank/DDBJ whole genome shotgun (WGS) entry which is preliminary data.</text>
</comment>
<evidence type="ECO:0000313" key="4">
    <source>
        <dbReference type="Proteomes" id="UP001262582"/>
    </source>
</evidence>
<keyword evidence="4" id="KW-1185">Reference proteome</keyword>
<dbReference type="PANTHER" id="PTHR44207:SF2">
    <property type="entry name" value="REPEAT PROTEIN, PUTATIVE-RELATED"/>
    <property type="match status" value="1"/>
</dbReference>
<keyword evidence="2" id="KW-0732">Signal</keyword>
<dbReference type="PROSITE" id="PS50297">
    <property type="entry name" value="ANK_REP_REGION"/>
    <property type="match status" value="3"/>
</dbReference>
<dbReference type="PANTHER" id="PTHR44207">
    <property type="entry name" value="SURFACE ANTIGEN BSPA-LIKE-RELATED"/>
    <property type="match status" value="1"/>
</dbReference>
<dbReference type="Gene3D" id="1.25.40.20">
    <property type="entry name" value="Ankyrin repeat-containing domain"/>
    <property type="match status" value="3"/>
</dbReference>
<dbReference type="RefSeq" id="WP_311505078.1">
    <property type="nucleotide sequence ID" value="NZ_JAVRHK010000035.1"/>
</dbReference>
<evidence type="ECO:0000256" key="2">
    <source>
        <dbReference type="SAM" id="SignalP"/>
    </source>
</evidence>
<evidence type="ECO:0000256" key="1">
    <source>
        <dbReference type="PROSITE-ProRule" id="PRU00023"/>
    </source>
</evidence>
<organism evidence="3 4">
    <name type="scientific">Autumnicola musiva</name>
    <dbReference type="NCBI Taxonomy" id="3075589"/>
    <lineage>
        <taxon>Bacteria</taxon>
        <taxon>Pseudomonadati</taxon>
        <taxon>Bacteroidota</taxon>
        <taxon>Flavobacteriia</taxon>
        <taxon>Flavobacteriales</taxon>
        <taxon>Flavobacteriaceae</taxon>
        <taxon>Autumnicola</taxon>
    </lineage>
</organism>
<dbReference type="InterPro" id="IPR036770">
    <property type="entry name" value="Ankyrin_rpt-contain_sf"/>
</dbReference>
<proteinExistence type="predicted"/>
<accession>A0ABU3DB51</accession>
<feature type="repeat" description="ANK" evidence="1">
    <location>
        <begin position="92"/>
        <end position="124"/>
    </location>
</feature>